<accession>A0ABM6PV81</accession>
<gene>
    <name evidence="2" type="ORF">BTO15_00130</name>
</gene>
<dbReference type="Proteomes" id="UP000232721">
    <property type="component" value="Chromosome"/>
</dbReference>
<keyword evidence="3" id="KW-1185">Reference proteome</keyword>
<protein>
    <recommendedName>
        <fullName evidence="1">NAD glycohydrolase translocation F5/8 type C domain-containing protein</fullName>
    </recommendedName>
</protein>
<dbReference type="Pfam" id="PF25302">
    <property type="entry name" value="NADase_transloc"/>
    <property type="match status" value="1"/>
</dbReference>
<sequence length="218" mass="25078">MKIGITILILTFSSILFSQEFKIIQAIQEKDSTYFDFEDYDENQKPIGDLIFLKGCSWYCGGNVKSIEASSELKENKGINYSPKNIHDFNKNTAWIEGSSEYGIGEFIEYSFNFSEMESYNGELGINKILLANGYKKNIETWENNSRVKQLKVYLNNEPYAILNLIDSYEIQTIEIGKIKFPPKLTTKLKFEITEVYKGKKYKDTGISLLMFEGIGVH</sequence>
<organism evidence="2 3">
    <name type="scientific">Polaribacter sejongensis</name>
    <dbReference type="NCBI Taxonomy" id="985043"/>
    <lineage>
        <taxon>Bacteria</taxon>
        <taxon>Pseudomonadati</taxon>
        <taxon>Bacteroidota</taxon>
        <taxon>Flavobacteriia</taxon>
        <taxon>Flavobacteriales</taxon>
        <taxon>Flavobacteriaceae</taxon>
    </lineage>
</organism>
<dbReference type="EMBL" id="CP019336">
    <property type="protein sequence ID" value="AUC20616.1"/>
    <property type="molecule type" value="Genomic_DNA"/>
</dbReference>
<evidence type="ECO:0000313" key="2">
    <source>
        <dbReference type="EMBL" id="AUC20616.1"/>
    </source>
</evidence>
<evidence type="ECO:0000259" key="1">
    <source>
        <dbReference type="Pfam" id="PF25302"/>
    </source>
</evidence>
<dbReference type="NCBIfam" id="NF047619">
    <property type="entry name" value="NADase_discoid"/>
    <property type="match status" value="1"/>
</dbReference>
<dbReference type="RefSeq" id="WP_208889913.1">
    <property type="nucleotide sequence ID" value="NZ_CP019336.1"/>
</dbReference>
<evidence type="ECO:0000313" key="3">
    <source>
        <dbReference type="Proteomes" id="UP000232721"/>
    </source>
</evidence>
<proteinExistence type="predicted"/>
<name>A0ABM6PV81_9FLAO</name>
<dbReference type="InterPro" id="IPR057561">
    <property type="entry name" value="NADase_transloc"/>
</dbReference>
<reference evidence="2 3" key="1">
    <citation type="submission" date="2017-02" db="EMBL/GenBank/DDBJ databases">
        <title>Trade-off between light-utilization and light-protection in marine flavobacteria.</title>
        <authorList>
            <person name="Kumagai Y."/>
            <person name="Yoshizawa S."/>
            <person name="Kogure K."/>
            <person name="Iwasaki W."/>
        </authorList>
    </citation>
    <scope>NUCLEOTIDE SEQUENCE [LARGE SCALE GENOMIC DNA]</scope>
    <source>
        <strain evidence="2 3">KCTC 23670</strain>
    </source>
</reference>
<feature type="domain" description="NAD glycohydrolase translocation F5/8 type C" evidence="1">
    <location>
        <begin position="58"/>
        <end position="212"/>
    </location>
</feature>